<dbReference type="InterPro" id="IPR035906">
    <property type="entry name" value="MetI-like_sf"/>
</dbReference>
<dbReference type="AlphaFoldDB" id="A0A1P8K1H6"/>
<dbReference type="Gene3D" id="1.10.3720.10">
    <property type="entry name" value="MetI-like"/>
    <property type="match status" value="1"/>
</dbReference>
<dbReference type="GO" id="GO:0043190">
    <property type="term" value="C:ATP-binding cassette (ABC) transporter complex"/>
    <property type="evidence" value="ECO:0007669"/>
    <property type="project" value="InterPro"/>
</dbReference>
<keyword evidence="12" id="KW-1185">Reference proteome</keyword>
<dbReference type="Pfam" id="PF00528">
    <property type="entry name" value="BPD_transp_1"/>
    <property type="match status" value="1"/>
</dbReference>
<evidence type="ECO:0000256" key="6">
    <source>
        <dbReference type="ARBA" id="ARBA00022970"/>
    </source>
</evidence>
<name>A0A1P8K1H6_9BURK</name>
<dbReference type="CDD" id="cd06261">
    <property type="entry name" value="TM_PBP2"/>
    <property type="match status" value="1"/>
</dbReference>
<evidence type="ECO:0000256" key="2">
    <source>
        <dbReference type="ARBA" id="ARBA00010072"/>
    </source>
</evidence>
<keyword evidence="6" id="KW-0029">Amino-acid transport</keyword>
<dbReference type="InterPro" id="IPR043429">
    <property type="entry name" value="ArtM/GltK/GlnP/TcyL/YhdX-like"/>
</dbReference>
<gene>
    <name evidence="11" type="ORF">RD110_23820</name>
</gene>
<proteinExistence type="inferred from homology"/>
<organism evidence="11 12">
    <name type="scientific">Rhodoferax koreensis</name>
    <dbReference type="NCBI Taxonomy" id="1842727"/>
    <lineage>
        <taxon>Bacteria</taxon>
        <taxon>Pseudomonadati</taxon>
        <taxon>Pseudomonadota</taxon>
        <taxon>Betaproteobacteria</taxon>
        <taxon>Burkholderiales</taxon>
        <taxon>Comamonadaceae</taxon>
        <taxon>Rhodoferax</taxon>
    </lineage>
</organism>
<feature type="domain" description="ABC transmembrane type-1" evidence="10">
    <location>
        <begin position="36"/>
        <end position="231"/>
    </location>
</feature>
<sequence length="248" mass="26975">MIDGLLPGLVAALKPLGLNYAFALDASERAAFVRGLGITLQLCLLTIPGSLLAGVAIAAALTSGRPWLAQPARAFVEVTRNTPTLVQLYCAFLVLNMLITQQLRPLGGANPLTPFVWVVIVVSLHKGVFHAEALRAGIEAVPRITLEAARSLGFSQRQLLARVELPLAVRFALPSLVNNLIDLVKMTAVASAIAVGDVTYESIMIWTQRDNVLELLLLILLYFGLLTWLVSLAGRWLEERWRMPGYGQ</sequence>
<feature type="transmembrane region" description="Helical" evidence="9">
    <location>
        <begin position="39"/>
        <end position="63"/>
    </location>
</feature>
<dbReference type="OrthoDB" id="6534575at2"/>
<evidence type="ECO:0000256" key="4">
    <source>
        <dbReference type="ARBA" id="ARBA00022475"/>
    </source>
</evidence>
<evidence type="ECO:0000313" key="11">
    <source>
        <dbReference type="EMBL" id="APW39858.1"/>
    </source>
</evidence>
<evidence type="ECO:0000256" key="9">
    <source>
        <dbReference type="RuleBase" id="RU363032"/>
    </source>
</evidence>
<evidence type="ECO:0000256" key="8">
    <source>
        <dbReference type="ARBA" id="ARBA00023136"/>
    </source>
</evidence>
<dbReference type="InterPro" id="IPR010065">
    <property type="entry name" value="AA_ABC_transptr_permease_3TM"/>
</dbReference>
<evidence type="ECO:0000256" key="5">
    <source>
        <dbReference type="ARBA" id="ARBA00022692"/>
    </source>
</evidence>
<evidence type="ECO:0000256" key="3">
    <source>
        <dbReference type="ARBA" id="ARBA00022448"/>
    </source>
</evidence>
<accession>A0A1P8K1H6</accession>
<dbReference type="PANTHER" id="PTHR30614">
    <property type="entry name" value="MEMBRANE COMPONENT OF AMINO ACID ABC TRANSPORTER"/>
    <property type="match status" value="1"/>
</dbReference>
<dbReference type="InterPro" id="IPR000515">
    <property type="entry name" value="MetI-like"/>
</dbReference>
<dbReference type="KEGG" id="rhy:RD110_23820"/>
<dbReference type="PANTHER" id="PTHR30614:SF0">
    <property type="entry name" value="L-CYSTINE TRANSPORT SYSTEM PERMEASE PROTEIN TCYL"/>
    <property type="match status" value="1"/>
</dbReference>
<dbReference type="STRING" id="1842727.RD110_23820"/>
<keyword evidence="3 9" id="KW-0813">Transport</keyword>
<keyword evidence="8 9" id="KW-0472">Membrane</keyword>
<protein>
    <submittedName>
        <fullName evidence="11">Amino acid ABC transporter</fullName>
    </submittedName>
</protein>
<comment type="subcellular location">
    <subcellularLocation>
        <location evidence="1">Cell inner membrane</location>
        <topology evidence="1">Multi-pass membrane protein</topology>
    </subcellularLocation>
    <subcellularLocation>
        <location evidence="9">Cell membrane</location>
        <topology evidence="9">Multi-pass membrane protein</topology>
    </subcellularLocation>
</comment>
<keyword evidence="4" id="KW-1003">Cell membrane</keyword>
<dbReference type="RefSeq" id="WP_076202672.1">
    <property type="nucleotide sequence ID" value="NZ_CP019236.1"/>
</dbReference>
<dbReference type="SUPFAM" id="SSF161098">
    <property type="entry name" value="MetI-like"/>
    <property type="match status" value="1"/>
</dbReference>
<evidence type="ECO:0000256" key="7">
    <source>
        <dbReference type="ARBA" id="ARBA00022989"/>
    </source>
</evidence>
<dbReference type="GO" id="GO:0022857">
    <property type="term" value="F:transmembrane transporter activity"/>
    <property type="evidence" value="ECO:0007669"/>
    <property type="project" value="InterPro"/>
</dbReference>
<dbReference type="NCBIfam" id="TIGR01726">
    <property type="entry name" value="HEQRo_perm_3TM"/>
    <property type="match status" value="1"/>
</dbReference>
<dbReference type="Proteomes" id="UP000186609">
    <property type="component" value="Chromosome"/>
</dbReference>
<reference evidence="11 12" key="1">
    <citation type="submission" date="2017-01" db="EMBL/GenBank/DDBJ databases">
        <authorList>
            <person name="Mah S.A."/>
            <person name="Swanson W.J."/>
            <person name="Moy G.W."/>
            <person name="Vacquier V.D."/>
        </authorList>
    </citation>
    <scope>NUCLEOTIDE SEQUENCE [LARGE SCALE GENOMIC DNA]</scope>
    <source>
        <strain evidence="11 12">DCY110</strain>
    </source>
</reference>
<feature type="transmembrane region" description="Helical" evidence="9">
    <location>
        <begin position="212"/>
        <end position="234"/>
    </location>
</feature>
<dbReference type="GO" id="GO:0006865">
    <property type="term" value="P:amino acid transport"/>
    <property type="evidence" value="ECO:0007669"/>
    <property type="project" value="UniProtKB-KW"/>
</dbReference>
<evidence type="ECO:0000313" key="12">
    <source>
        <dbReference type="Proteomes" id="UP000186609"/>
    </source>
</evidence>
<evidence type="ECO:0000256" key="1">
    <source>
        <dbReference type="ARBA" id="ARBA00004429"/>
    </source>
</evidence>
<dbReference type="PROSITE" id="PS50928">
    <property type="entry name" value="ABC_TM1"/>
    <property type="match status" value="1"/>
</dbReference>
<evidence type="ECO:0000259" key="10">
    <source>
        <dbReference type="PROSITE" id="PS50928"/>
    </source>
</evidence>
<dbReference type="EMBL" id="CP019236">
    <property type="protein sequence ID" value="APW39858.1"/>
    <property type="molecule type" value="Genomic_DNA"/>
</dbReference>
<keyword evidence="7 9" id="KW-1133">Transmembrane helix</keyword>
<comment type="similarity">
    <text evidence="2">Belongs to the binding-protein-dependent transport system permease family. HisMQ subfamily.</text>
</comment>
<keyword evidence="5 9" id="KW-0812">Transmembrane</keyword>